<dbReference type="AlphaFoldDB" id="A0A8T0XEE7"/>
<sequence length="109" mass="12742">MACQKEEERDGIRALGMRISRKVKLDDYLLAMGAWKLNLVFPDVSHSYCSQALLPLPFGLHIVLAEKTRTCIYTRRQELQGELKRKFRLAKSSEHRNMEESMNPLFHCF</sequence>
<protein>
    <submittedName>
        <fullName evidence="1">Uncharacterized protein</fullName>
    </submittedName>
</protein>
<proteinExistence type="predicted"/>
<dbReference type="EMBL" id="CM029037">
    <property type="protein sequence ID" value="KAG2658430.1"/>
    <property type="molecule type" value="Genomic_DNA"/>
</dbReference>
<keyword evidence="2" id="KW-1185">Reference proteome</keyword>
<dbReference type="Proteomes" id="UP000823388">
    <property type="component" value="Chromosome 1K"/>
</dbReference>
<evidence type="ECO:0000313" key="2">
    <source>
        <dbReference type="Proteomes" id="UP000823388"/>
    </source>
</evidence>
<organism evidence="1 2">
    <name type="scientific">Panicum virgatum</name>
    <name type="common">Blackwell switchgrass</name>
    <dbReference type="NCBI Taxonomy" id="38727"/>
    <lineage>
        <taxon>Eukaryota</taxon>
        <taxon>Viridiplantae</taxon>
        <taxon>Streptophyta</taxon>
        <taxon>Embryophyta</taxon>
        <taxon>Tracheophyta</taxon>
        <taxon>Spermatophyta</taxon>
        <taxon>Magnoliopsida</taxon>
        <taxon>Liliopsida</taxon>
        <taxon>Poales</taxon>
        <taxon>Poaceae</taxon>
        <taxon>PACMAD clade</taxon>
        <taxon>Panicoideae</taxon>
        <taxon>Panicodae</taxon>
        <taxon>Paniceae</taxon>
        <taxon>Panicinae</taxon>
        <taxon>Panicum</taxon>
        <taxon>Panicum sect. Hiantes</taxon>
    </lineage>
</organism>
<accession>A0A8T0XEE7</accession>
<comment type="caution">
    <text evidence="1">The sequence shown here is derived from an EMBL/GenBank/DDBJ whole genome shotgun (WGS) entry which is preliminary data.</text>
</comment>
<evidence type="ECO:0000313" key="1">
    <source>
        <dbReference type="EMBL" id="KAG2658430.1"/>
    </source>
</evidence>
<reference evidence="1" key="1">
    <citation type="submission" date="2020-05" db="EMBL/GenBank/DDBJ databases">
        <title>WGS assembly of Panicum virgatum.</title>
        <authorList>
            <person name="Lovell J.T."/>
            <person name="Jenkins J."/>
            <person name="Shu S."/>
            <person name="Juenger T.E."/>
            <person name="Schmutz J."/>
        </authorList>
    </citation>
    <scope>NUCLEOTIDE SEQUENCE</scope>
    <source>
        <strain evidence="1">AP13</strain>
    </source>
</reference>
<gene>
    <name evidence="1" type="ORF">PVAP13_1KG220100</name>
</gene>
<name>A0A8T0XEE7_PANVG</name>